<reference evidence="1 2" key="1">
    <citation type="submission" date="2023-07" db="EMBL/GenBank/DDBJ databases">
        <title>Sequencing the genomes of 1000 actinobacteria strains.</title>
        <authorList>
            <person name="Klenk H.-P."/>
        </authorList>
    </citation>
    <scope>NUCLEOTIDE SEQUENCE [LARGE SCALE GENOMIC DNA]</scope>
    <source>
        <strain evidence="1 2">DSM 19426</strain>
    </source>
</reference>
<accession>A0ABU2BZ31</accession>
<gene>
    <name evidence="1" type="ORF">J2S63_003223</name>
</gene>
<proteinExistence type="predicted"/>
<name>A0ABU2BZ31_9ACTN</name>
<keyword evidence="2" id="KW-1185">Reference proteome</keyword>
<organism evidence="1 2">
    <name type="scientific">Nocardioides marmoribigeumensis</name>
    <dbReference type="NCBI Taxonomy" id="433649"/>
    <lineage>
        <taxon>Bacteria</taxon>
        <taxon>Bacillati</taxon>
        <taxon>Actinomycetota</taxon>
        <taxon>Actinomycetes</taxon>
        <taxon>Propionibacteriales</taxon>
        <taxon>Nocardioidaceae</taxon>
        <taxon>Nocardioides</taxon>
    </lineage>
</organism>
<dbReference type="EMBL" id="JAVDYG010000001">
    <property type="protein sequence ID" value="MDR7363670.1"/>
    <property type="molecule type" value="Genomic_DNA"/>
</dbReference>
<sequence length="89" mass="9302">MCSGGDDSGGGSGDSYGAESACKDWVEDQLKSPSTADFGDVEVSGSGPWTVTGYVDAENGFGANIRADWTCDVRLDSDDYYRGSATLLE</sequence>
<comment type="caution">
    <text evidence="1">The sequence shown here is derived from an EMBL/GenBank/DDBJ whole genome shotgun (WGS) entry which is preliminary data.</text>
</comment>
<dbReference type="Proteomes" id="UP001183648">
    <property type="component" value="Unassembled WGS sequence"/>
</dbReference>
<evidence type="ECO:0000313" key="2">
    <source>
        <dbReference type="Proteomes" id="UP001183648"/>
    </source>
</evidence>
<protein>
    <submittedName>
        <fullName evidence="1">Uncharacterized protein</fullName>
    </submittedName>
</protein>
<evidence type="ECO:0000313" key="1">
    <source>
        <dbReference type="EMBL" id="MDR7363670.1"/>
    </source>
</evidence>